<name>A0A8E2E8F9_9PEZI</name>
<evidence type="ECO:0000313" key="1">
    <source>
        <dbReference type="EMBL" id="OCK79200.1"/>
    </source>
</evidence>
<organism evidence="1 2">
    <name type="scientific">Lepidopterella palustris CBS 459.81</name>
    <dbReference type="NCBI Taxonomy" id="1314670"/>
    <lineage>
        <taxon>Eukaryota</taxon>
        <taxon>Fungi</taxon>
        <taxon>Dikarya</taxon>
        <taxon>Ascomycota</taxon>
        <taxon>Pezizomycotina</taxon>
        <taxon>Dothideomycetes</taxon>
        <taxon>Pleosporomycetidae</taxon>
        <taxon>Mytilinidiales</taxon>
        <taxon>Argynnaceae</taxon>
        <taxon>Lepidopterella</taxon>
    </lineage>
</organism>
<proteinExistence type="predicted"/>
<dbReference type="AlphaFoldDB" id="A0A8E2E8F9"/>
<dbReference type="EMBL" id="KV745017">
    <property type="protein sequence ID" value="OCK79200.1"/>
    <property type="molecule type" value="Genomic_DNA"/>
</dbReference>
<gene>
    <name evidence="1" type="ORF">K432DRAFT_383264</name>
</gene>
<accession>A0A8E2E8F9</accession>
<sequence length="114" mass="12707">MAAGKTTRTTSYSVQRIPKCLTFHVSDRAQNESQFLIPPPHLAELASLLPSITTTYACNATTFNYVTIARRGIKEVGRTSALSSFQICFRCYRSQRVPYTSANTVILKHALDHP</sequence>
<keyword evidence="2" id="KW-1185">Reference proteome</keyword>
<reference evidence="1 2" key="1">
    <citation type="journal article" date="2016" name="Nat. Commun.">
        <title>Ectomycorrhizal ecology is imprinted in the genome of the dominant symbiotic fungus Cenococcum geophilum.</title>
        <authorList>
            <consortium name="DOE Joint Genome Institute"/>
            <person name="Peter M."/>
            <person name="Kohler A."/>
            <person name="Ohm R.A."/>
            <person name="Kuo A."/>
            <person name="Krutzmann J."/>
            <person name="Morin E."/>
            <person name="Arend M."/>
            <person name="Barry K.W."/>
            <person name="Binder M."/>
            <person name="Choi C."/>
            <person name="Clum A."/>
            <person name="Copeland A."/>
            <person name="Grisel N."/>
            <person name="Haridas S."/>
            <person name="Kipfer T."/>
            <person name="LaButti K."/>
            <person name="Lindquist E."/>
            <person name="Lipzen A."/>
            <person name="Maire R."/>
            <person name="Meier B."/>
            <person name="Mihaltcheva S."/>
            <person name="Molinier V."/>
            <person name="Murat C."/>
            <person name="Poggeler S."/>
            <person name="Quandt C.A."/>
            <person name="Sperisen C."/>
            <person name="Tritt A."/>
            <person name="Tisserant E."/>
            <person name="Crous P.W."/>
            <person name="Henrissat B."/>
            <person name="Nehls U."/>
            <person name="Egli S."/>
            <person name="Spatafora J.W."/>
            <person name="Grigoriev I.V."/>
            <person name="Martin F.M."/>
        </authorList>
    </citation>
    <scope>NUCLEOTIDE SEQUENCE [LARGE SCALE GENOMIC DNA]</scope>
    <source>
        <strain evidence="1 2">CBS 459.81</strain>
    </source>
</reference>
<dbReference type="Proteomes" id="UP000250266">
    <property type="component" value="Unassembled WGS sequence"/>
</dbReference>
<evidence type="ECO:0000313" key="2">
    <source>
        <dbReference type="Proteomes" id="UP000250266"/>
    </source>
</evidence>
<protein>
    <submittedName>
        <fullName evidence="1">Uncharacterized protein</fullName>
    </submittedName>
</protein>